<dbReference type="EMBL" id="CP033926">
    <property type="protein sequence ID" value="AZB00157.1"/>
    <property type="molecule type" value="Genomic_DNA"/>
</dbReference>
<keyword evidence="1" id="KW-0175">Coiled coil</keyword>
<dbReference type="RefSeq" id="WP_076354665.1">
    <property type="nucleotide sequence ID" value="NZ_CP033926.1"/>
</dbReference>
<evidence type="ECO:0000313" key="2">
    <source>
        <dbReference type="EMBL" id="AZB00157.1"/>
    </source>
</evidence>
<name>A0A1N7IH60_9FLAO</name>
<protein>
    <submittedName>
        <fullName evidence="3">Uncharacterized protein</fullName>
    </submittedName>
</protein>
<dbReference type="OrthoDB" id="1494763at2"/>
<sequence>MEPITLITTALTLATPFLLKTGESIAEKVGEDIWAVIKSPFTKKNIEMPININSEEEKNKLFNLIQNEIAENAQYKEELTVAIENGKQQLNSYSQQNINNNAEVQKQINIQSNTGSIQM</sequence>
<evidence type="ECO:0000313" key="4">
    <source>
        <dbReference type="Proteomes" id="UP000186106"/>
    </source>
</evidence>
<dbReference type="Proteomes" id="UP000279541">
    <property type="component" value="Chromosome"/>
</dbReference>
<evidence type="ECO:0000313" key="5">
    <source>
        <dbReference type="Proteomes" id="UP000279541"/>
    </source>
</evidence>
<evidence type="ECO:0000313" key="3">
    <source>
        <dbReference type="EMBL" id="SIS36291.1"/>
    </source>
</evidence>
<dbReference type="EMBL" id="FTNZ01000005">
    <property type="protein sequence ID" value="SIS36291.1"/>
    <property type="molecule type" value="Genomic_DNA"/>
</dbReference>
<proteinExistence type="predicted"/>
<dbReference type="Proteomes" id="UP000186106">
    <property type="component" value="Unassembled WGS sequence"/>
</dbReference>
<accession>A0A1N7IH60</accession>
<feature type="coiled-coil region" evidence="1">
    <location>
        <begin position="58"/>
        <end position="96"/>
    </location>
</feature>
<dbReference type="AlphaFoldDB" id="A0A1N7IH60"/>
<reference evidence="2 5" key="2">
    <citation type="submission" date="2018-11" db="EMBL/GenBank/DDBJ databases">
        <title>Proposal to divide the Flavobacteriaceae and reorganize its genera based on Amino Acid Identity values calculated from whole genome sequences.</title>
        <authorList>
            <person name="Nicholson A.C."/>
            <person name="Gulvik C.A."/>
            <person name="Whitney A.M."/>
            <person name="Humrighouse B.W."/>
            <person name="Bell M."/>
            <person name="Holmes B."/>
            <person name="Steigerwalt A.G."/>
            <person name="Villarma A."/>
            <person name="Sheth M."/>
            <person name="Batra D."/>
            <person name="Pryor J."/>
            <person name="Bernardet J.-F."/>
            <person name="Hugo C."/>
            <person name="Kampfer P."/>
            <person name="Newman J."/>
            <person name="McQuiston J.R."/>
        </authorList>
    </citation>
    <scope>NUCLEOTIDE SEQUENCE [LARGE SCALE GENOMIC DNA]</scope>
    <source>
        <strain evidence="2 5">DSM 16927</strain>
    </source>
</reference>
<keyword evidence="5" id="KW-1185">Reference proteome</keyword>
<organism evidence="3 4">
    <name type="scientific">Chryseobacterium joostei</name>
    <dbReference type="NCBI Taxonomy" id="112234"/>
    <lineage>
        <taxon>Bacteria</taxon>
        <taxon>Pseudomonadati</taxon>
        <taxon>Bacteroidota</taxon>
        <taxon>Flavobacteriia</taxon>
        <taxon>Flavobacteriales</taxon>
        <taxon>Weeksellaceae</taxon>
        <taxon>Chryseobacterium group</taxon>
        <taxon>Chryseobacterium</taxon>
    </lineage>
</organism>
<reference evidence="3 4" key="1">
    <citation type="submission" date="2017-01" db="EMBL/GenBank/DDBJ databases">
        <authorList>
            <person name="Mah S.A."/>
            <person name="Swanson W.J."/>
            <person name="Moy G.W."/>
            <person name="Vacquier V.D."/>
        </authorList>
    </citation>
    <scope>NUCLEOTIDE SEQUENCE [LARGE SCALE GENOMIC DNA]</scope>
    <source>
        <strain evidence="3 4">DSM 16927</strain>
    </source>
</reference>
<evidence type="ECO:0000256" key="1">
    <source>
        <dbReference type="SAM" id="Coils"/>
    </source>
</evidence>
<dbReference type="KEGG" id="cjt:EG359_11210"/>
<dbReference type="STRING" id="112234.SAMN05421768_105163"/>
<gene>
    <name evidence="2" type="ORF">EG359_11210</name>
    <name evidence="3" type="ORF">SAMN05421768_105163</name>
</gene>